<evidence type="ECO:0000313" key="9">
    <source>
        <dbReference type="EMBL" id="MFK2879202.1"/>
    </source>
</evidence>
<feature type="domain" description="Glycosyl hydrolases family 2 sugar binding" evidence="7">
    <location>
        <begin position="82"/>
        <end position="186"/>
    </location>
</feature>
<evidence type="ECO:0000256" key="2">
    <source>
        <dbReference type="ARBA" id="ARBA00022801"/>
    </source>
</evidence>
<dbReference type="InterPro" id="IPR040605">
    <property type="entry name" value="Glyco_hydro2_dom5"/>
</dbReference>
<dbReference type="InterPro" id="IPR006102">
    <property type="entry name" value="Ig-like_GH2"/>
</dbReference>
<gene>
    <name evidence="9" type="ORF">ISP25_19195</name>
</gene>
<dbReference type="PANTHER" id="PTHR42732:SF1">
    <property type="entry name" value="BETA-MANNOSIDASE"/>
    <property type="match status" value="1"/>
</dbReference>
<keyword evidence="10" id="KW-1185">Reference proteome</keyword>
<dbReference type="Pfam" id="PF18565">
    <property type="entry name" value="Glyco_hydro2_C5"/>
    <property type="match status" value="1"/>
</dbReference>
<dbReference type="PROSITE" id="PS51318">
    <property type="entry name" value="TAT"/>
    <property type="match status" value="1"/>
</dbReference>
<dbReference type="PRINTS" id="PR00132">
    <property type="entry name" value="GLHYDRLASE2"/>
</dbReference>
<dbReference type="PANTHER" id="PTHR42732">
    <property type="entry name" value="BETA-GALACTOSIDASE"/>
    <property type="match status" value="1"/>
</dbReference>
<dbReference type="InterPro" id="IPR006104">
    <property type="entry name" value="Glyco_hydro_2_N"/>
</dbReference>
<feature type="domain" description="Glycoside hydrolase family 2" evidence="8">
    <location>
        <begin position="737"/>
        <end position="818"/>
    </location>
</feature>
<dbReference type="RefSeq" id="WP_404616042.1">
    <property type="nucleotide sequence ID" value="NZ_JADIKK010000008.1"/>
</dbReference>
<comment type="similarity">
    <text evidence="1">Belongs to the glycosyl hydrolase 2 family.</text>
</comment>
<dbReference type="InterPro" id="IPR051913">
    <property type="entry name" value="GH2_Domain-Containing"/>
</dbReference>
<dbReference type="SUPFAM" id="SSF49303">
    <property type="entry name" value="beta-Galactosidase/glucuronidase domain"/>
    <property type="match status" value="1"/>
</dbReference>
<dbReference type="EMBL" id="JADIKK010000008">
    <property type="protein sequence ID" value="MFK2879202.1"/>
    <property type="molecule type" value="Genomic_DNA"/>
</dbReference>
<dbReference type="InterPro" id="IPR008979">
    <property type="entry name" value="Galactose-bd-like_sf"/>
</dbReference>
<feature type="chain" id="PRO_5047228516" evidence="4">
    <location>
        <begin position="23"/>
        <end position="826"/>
    </location>
</feature>
<dbReference type="Gene3D" id="3.20.20.80">
    <property type="entry name" value="Glycosidases"/>
    <property type="match status" value="1"/>
</dbReference>
<evidence type="ECO:0000259" key="7">
    <source>
        <dbReference type="Pfam" id="PF02837"/>
    </source>
</evidence>
<dbReference type="InterPro" id="IPR017853">
    <property type="entry name" value="GH"/>
</dbReference>
<dbReference type="InterPro" id="IPR006101">
    <property type="entry name" value="Glyco_hydro_2"/>
</dbReference>
<dbReference type="InterPro" id="IPR036156">
    <property type="entry name" value="Beta-gal/glucu_dom_sf"/>
</dbReference>
<dbReference type="Gene3D" id="2.60.120.260">
    <property type="entry name" value="Galactose-binding domain-like"/>
    <property type="match status" value="1"/>
</dbReference>
<dbReference type="InterPro" id="IPR006311">
    <property type="entry name" value="TAT_signal"/>
</dbReference>
<evidence type="ECO:0000256" key="3">
    <source>
        <dbReference type="ARBA" id="ARBA00023295"/>
    </source>
</evidence>
<keyword evidence="4" id="KW-0732">Signal</keyword>
<evidence type="ECO:0000259" key="8">
    <source>
        <dbReference type="Pfam" id="PF18565"/>
    </source>
</evidence>
<dbReference type="Gene3D" id="2.60.40.10">
    <property type="entry name" value="Immunoglobulins"/>
    <property type="match status" value="3"/>
</dbReference>
<dbReference type="Pfam" id="PF02837">
    <property type="entry name" value="Glyco_hydro_2_N"/>
    <property type="match status" value="1"/>
</dbReference>
<protein>
    <submittedName>
        <fullName evidence="9">DUF4982 domain-containing protein</fullName>
    </submittedName>
</protein>
<dbReference type="InterPro" id="IPR006103">
    <property type="entry name" value="Glyco_hydro_2_cat"/>
</dbReference>
<comment type="caution">
    <text evidence="9">The sequence shown here is derived from an EMBL/GenBank/DDBJ whole genome shotgun (WGS) entry which is preliminary data.</text>
</comment>
<keyword evidence="2" id="KW-0378">Hydrolase</keyword>
<dbReference type="SUPFAM" id="SSF51445">
    <property type="entry name" value="(Trans)glycosidases"/>
    <property type="match status" value="1"/>
</dbReference>
<dbReference type="Pfam" id="PF02836">
    <property type="entry name" value="Glyco_hydro_2_C"/>
    <property type="match status" value="1"/>
</dbReference>
<name>A0ABW8JA68_9GAMM</name>
<proteinExistence type="inferred from homology"/>
<evidence type="ECO:0000256" key="4">
    <source>
        <dbReference type="SAM" id="SignalP"/>
    </source>
</evidence>
<organism evidence="9 10">
    <name type="scientific">Rhodanobacter hydrolyticus</name>
    <dbReference type="NCBI Taxonomy" id="2250595"/>
    <lineage>
        <taxon>Bacteria</taxon>
        <taxon>Pseudomonadati</taxon>
        <taxon>Pseudomonadota</taxon>
        <taxon>Gammaproteobacteria</taxon>
        <taxon>Lysobacterales</taxon>
        <taxon>Rhodanobacteraceae</taxon>
        <taxon>Rhodanobacter</taxon>
    </lineage>
</organism>
<dbReference type="Pfam" id="PF00703">
    <property type="entry name" value="Glyco_hydro_2"/>
    <property type="match status" value="1"/>
</dbReference>
<dbReference type="SUPFAM" id="SSF49785">
    <property type="entry name" value="Galactose-binding domain-like"/>
    <property type="match status" value="1"/>
</dbReference>
<evidence type="ECO:0000259" key="5">
    <source>
        <dbReference type="Pfam" id="PF00703"/>
    </source>
</evidence>
<dbReference type="Proteomes" id="UP001620339">
    <property type="component" value="Unassembled WGS sequence"/>
</dbReference>
<accession>A0ABW8JA68</accession>
<evidence type="ECO:0000259" key="6">
    <source>
        <dbReference type="Pfam" id="PF02836"/>
    </source>
</evidence>
<evidence type="ECO:0000256" key="1">
    <source>
        <dbReference type="ARBA" id="ARBA00007401"/>
    </source>
</evidence>
<evidence type="ECO:0000313" key="10">
    <source>
        <dbReference type="Proteomes" id="UP001620339"/>
    </source>
</evidence>
<sequence length="826" mass="91486">MKLSRRGFNKLALATLASPLLARAGAASLQGQGAGHTLGWNDDWRFKLGDEPAASDAGFDDAGWERVNLPHWGRLEAWNVSHTYQGFCWYRKRLRIDEDLRGRKVWFLSEAAMQVADVWVNGVHRLRHAGGYLPFGVDLSDDLRARGEAVIAIRLDNRYNPDVPPGKPPEQLDFCYFSGIYRNVALRVGDALHITDPVLAGSVAGGGVFARCMQASARRAVLDVSTHVRNDGDDVAAFVVHATLHDADGRLVARAETGRQSCNTEQSATVRQQLEVDSPALWSPESPSLHRLTVRLLRDSKVVDEARQCIGIRWLETDPRRGFFLNGKHRVPCGANRHQAYPYVGNALSDRAQYRDAKKLKAAGFDLIRLSHYPQSPAFLDACDALGMMVIECIPGWQHFTDDAVFRAAVEQNLRDTIRRDRNHACAVLWEVTLNETYGHDDFFRHMVDVARQEYPGSQMLTCGDAEGHDDALIRSYDVPYSGWDDATHSRPSRAHGAMSLHREYGDNQFGAYSRYDRGSGEYLMLVQAWNYQTALNQQLQLPWTWGQCAWEAIDNNRGMSTQVATCGAMDLFRLPKFLYHFFRSQRPPGLRDPRFESGPVVFIANYWTAKSPHDVVVFSNADEVVLLVNGREVQRRKPDSGPDVPFGDGSGFDLNYWQHQSGAPRDERASNVNQPIYGGGNARALAHPPFTFKDVTFEAGELKAVAYIGGHVVASQVRKTPGEAVALAMDVDLQGMDLAADGSDLVFVHATVVDAHGTTVPDATQLVAFEVDGPAELIGDNPRMAEAGIASVLLRSRKASGMIRLCAKAPSLAAAEFELRPRKPG</sequence>
<feature type="domain" description="Glycoside hydrolase family 2 catalytic" evidence="6">
    <location>
        <begin position="323"/>
        <end position="456"/>
    </location>
</feature>
<reference evidence="9 10" key="1">
    <citation type="submission" date="2020-10" db="EMBL/GenBank/DDBJ databases">
        <title>Phylogeny of dyella-like bacteria.</title>
        <authorList>
            <person name="Fu J."/>
        </authorList>
    </citation>
    <scope>NUCLEOTIDE SEQUENCE [LARGE SCALE GENOMIC DNA]</scope>
    <source>
        <strain evidence="9 10">KACC 19113</strain>
    </source>
</reference>
<feature type="domain" description="Glycoside hydrolase family 2 immunoglobulin-like beta-sandwich" evidence="5">
    <location>
        <begin position="218"/>
        <end position="313"/>
    </location>
</feature>
<feature type="signal peptide" evidence="4">
    <location>
        <begin position="1"/>
        <end position="22"/>
    </location>
</feature>
<keyword evidence="3" id="KW-0326">Glycosidase</keyword>
<dbReference type="InterPro" id="IPR013783">
    <property type="entry name" value="Ig-like_fold"/>
</dbReference>